<dbReference type="GeneID" id="97447441"/>
<proteinExistence type="predicted"/>
<dbReference type="RefSeq" id="WP_033273557.1">
    <property type="nucleotide sequence ID" value="NZ_KL503830.1"/>
</dbReference>
<protein>
    <submittedName>
        <fullName evidence="1">Short-chain dehydrogenase</fullName>
    </submittedName>
</protein>
<evidence type="ECO:0000313" key="2">
    <source>
        <dbReference type="Proteomes" id="UP000027632"/>
    </source>
</evidence>
<accession>A0ABR4SSI5</accession>
<keyword evidence="2" id="KW-1185">Reference proteome</keyword>
<sequence>MIARLRHRRAERDGTYDELVARRSEALPGLPGRRG</sequence>
<name>A0ABR4SSI5_9ACTN</name>
<organism evidence="1 2">
    <name type="scientific">Streptomyces griseorubens</name>
    <dbReference type="NCBI Taxonomy" id="66897"/>
    <lineage>
        <taxon>Bacteria</taxon>
        <taxon>Bacillati</taxon>
        <taxon>Actinomycetota</taxon>
        <taxon>Actinomycetes</taxon>
        <taxon>Kitasatosporales</taxon>
        <taxon>Streptomycetaceae</taxon>
        <taxon>Streptomyces</taxon>
        <taxon>Streptomyces althioticus group</taxon>
    </lineage>
</organism>
<comment type="caution">
    <text evidence="1">The sequence shown here is derived from an EMBL/GenBank/DDBJ whole genome shotgun (WGS) entry which is preliminary data.</text>
</comment>
<reference evidence="1 2" key="1">
    <citation type="submission" date="2014-04" db="EMBL/GenBank/DDBJ databases">
        <title>Draft genome sequence of the novel Streptomyces griseorubens JSD-1 playing a role in carbon and nitrogen cycle.</title>
        <authorList>
            <consortium name="Shanghai Jiao Tong University"/>
            <person name="Feng H."/>
            <person name="Sun Y."/>
            <person name="Zhi Y."/>
            <person name="Mao L."/>
            <person name="Luo Y."/>
            <person name="Wei X."/>
            <person name="Zhou P."/>
        </authorList>
    </citation>
    <scope>NUCLEOTIDE SEQUENCE [LARGE SCALE GENOMIC DNA]</scope>
    <source>
        <strain evidence="1 2">JSD-1</strain>
    </source>
</reference>
<evidence type="ECO:0000313" key="1">
    <source>
        <dbReference type="EMBL" id="KEG38162.1"/>
    </source>
</evidence>
<dbReference type="Proteomes" id="UP000027632">
    <property type="component" value="Unassembled WGS sequence"/>
</dbReference>
<gene>
    <name evidence="1" type="ORF">DJ64_23110</name>
</gene>
<dbReference type="EMBL" id="JJMG01000237">
    <property type="protein sequence ID" value="KEG38162.1"/>
    <property type="molecule type" value="Genomic_DNA"/>
</dbReference>